<reference evidence="11 12" key="1">
    <citation type="submission" date="2018-11" db="EMBL/GenBank/DDBJ databases">
        <title>Genome sequencing of Paenibacillus sp. KCOM 3021 (= ChDC PVNT-B20).</title>
        <authorList>
            <person name="Kook J.-K."/>
            <person name="Park S.-N."/>
            <person name="Lim Y.K."/>
        </authorList>
    </citation>
    <scope>NUCLEOTIDE SEQUENCE [LARGE SCALE GENOMIC DNA]</scope>
    <source>
        <strain evidence="11 12">KCOM 3021</strain>
    </source>
</reference>
<comment type="cofactor">
    <cofactor evidence="10">
        <name>Mn(2+)</name>
        <dbReference type="ChEBI" id="CHEBI:29035"/>
    </cofactor>
    <cofactor evidence="10">
        <name>Fe(2+)</name>
        <dbReference type="ChEBI" id="CHEBI:29033"/>
    </cofactor>
    <text evidence="10">Binds 1 Mn(2+) or Fe(2+) ion per subunit.</text>
</comment>
<evidence type="ECO:0000256" key="6">
    <source>
        <dbReference type="ARBA" id="ARBA00023015"/>
    </source>
</evidence>
<dbReference type="AlphaFoldDB" id="A0A3P3UA38"/>
<dbReference type="InterPro" id="IPR002481">
    <property type="entry name" value="FUR"/>
</dbReference>
<keyword evidence="12" id="KW-1185">Reference proteome</keyword>
<evidence type="ECO:0000256" key="8">
    <source>
        <dbReference type="ARBA" id="ARBA00023163"/>
    </source>
</evidence>
<dbReference type="Proteomes" id="UP000267017">
    <property type="component" value="Unassembled WGS sequence"/>
</dbReference>
<name>A0A3P3UA38_9BACL</name>
<dbReference type="GO" id="GO:0000976">
    <property type="term" value="F:transcription cis-regulatory region binding"/>
    <property type="evidence" value="ECO:0007669"/>
    <property type="project" value="TreeGrafter"/>
</dbReference>
<evidence type="ECO:0000256" key="9">
    <source>
        <dbReference type="PIRSR" id="PIRSR602481-1"/>
    </source>
</evidence>
<protein>
    <submittedName>
        <fullName evidence="11">Transcriptional repressor</fullName>
    </submittedName>
</protein>
<comment type="similarity">
    <text evidence="2">Belongs to the Fur family.</text>
</comment>
<dbReference type="PANTHER" id="PTHR33202:SF1">
    <property type="entry name" value="FERRIC UPTAKE REGULATION PROTEIN"/>
    <property type="match status" value="1"/>
</dbReference>
<keyword evidence="7" id="KW-0238">DNA-binding</keyword>
<evidence type="ECO:0000313" key="11">
    <source>
        <dbReference type="EMBL" id="RRJ67180.1"/>
    </source>
</evidence>
<gene>
    <name evidence="11" type="ORF">EHV15_32855</name>
</gene>
<evidence type="ECO:0000256" key="7">
    <source>
        <dbReference type="ARBA" id="ARBA00023125"/>
    </source>
</evidence>
<dbReference type="GO" id="GO:1900376">
    <property type="term" value="P:regulation of secondary metabolite biosynthetic process"/>
    <property type="evidence" value="ECO:0007669"/>
    <property type="project" value="TreeGrafter"/>
</dbReference>
<evidence type="ECO:0000256" key="10">
    <source>
        <dbReference type="PIRSR" id="PIRSR602481-2"/>
    </source>
</evidence>
<proteinExistence type="inferred from homology"/>
<dbReference type="InterPro" id="IPR036388">
    <property type="entry name" value="WH-like_DNA-bd_sf"/>
</dbReference>
<keyword evidence="10" id="KW-0408">Iron</keyword>
<keyword evidence="8" id="KW-0804">Transcription</keyword>
<dbReference type="SUPFAM" id="SSF46785">
    <property type="entry name" value="Winged helix' DNA-binding domain"/>
    <property type="match status" value="1"/>
</dbReference>
<dbReference type="EMBL" id="RRCN01000001">
    <property type="protein sequence ID" value="RRJ67180.1"/>
    <property type="molecule type" value="Genomic_DNA"/>
</dbReference>
<dbReference type="Gene3D" id="1.10.10.10">
    <property type="entry name" value="Winged helix-like DNA-binding domain superfamily/Winged helix DNA-binding domain"/>
    <property type="match status" value="1"/>
</dbReference>
<evidence type="ECO:0000256" key="5">
    <source>
        <dbReference type="ARBA" id="ARBA00022833"/>
    </source>
</evidence>
<dbReference type="GO" id="GO:0005737">
    <property type="term" value="C:cytoplasm"/>
    <property type="evidence" value="ECO:0007669"/>
    <property type="project" value="UniProtKB-SubCell"/>
</dbReference>
<evidence type="ECO:0000313" key="12">
    <source>
        <dbReference type="Proteomes" id="UP000267017"/>
    </source>
</evidence>
<sequence length="140" mass="16251">MENKPNRLIQTMESKGLRITSQRRWIAELFSVSTGFVLPRQVHAYIAERLPGASYDTVYRNLRLLTEINLIEQFDFPEGVRFKLRCGPERHHHHLICLQCQRTFPIDFCPLDNDINLPETFQVVSHKFEIYGLCGSCAAS</sequence>
<dbReference type="CDD" id="cd07153">
    <property type="entry name" value="Fur_like"/>
    <property type="match status" value="1"/>
</dbReference>
<comment type="caution">
    <text evidence="11">The sequence shown here is derived from an EMBL/GenBank/DDBJ whole genome shotgun (WGS) entry which is preliminary data.</text>
</comment>
<evidence type="ECO:0000256" key="1">
    <source>
        <dbReference type="ARBA" id="ARBA00004496"/>
    </source>
</evidence>
<dbReference type="GO" id="GO:0045892">
    <property type="term" value="P:negative regulation of DNA-templated transcription"/>
    <property type="evidence" value="ECO:0007669"/>
    <property type="project" value="TreeGrafter"/>
</dbReference>
<feature type="binding site" evidence="9">
    <location>
        <position position="100"/>
    </location>
    <ligand>
        <name>Zn(2+)</name>
        <dbReference type="ChEBI" id="CHEBI:29105"/>
    </ligand>
</feature>
<feature type="binding site" evidence="9">
    <location>
        <position position="137"/>
    </location>
    <ligand>
        <name>Zn(2+)</name>
        <dbReference type="ChEBI" id="CHEBI:29105"/>
    </ligand>
</feature>
<comment type="subcellular location">
    <subcellularLocation>
        <location evidence="1">Cytoplasm</location>
    </subcellularLocation>
</comment>
<dbReference type="InterPro" id="IPR036390">
    <property type="entry name" value="WH_DNA-bd_sf"/>
</dbReference>
<feature type="binding site" evidence="9">
    <location>
        <position position="134"/>
    </location>
    <ligand>
        <name>Zn(2+)</name>
        <dbReference type="ChEBI" id="CHEBI:29105"/>
    </ligand>
</feature>
<dbReference type="OrthoDB" id="8659436at2"/>
<dbReference type="GO" id="GO:0003700">
    <property type="term" value="F:DNA-binding transcription factor activity"/>
    <property type="evidence" value="ECO:0007669"/>
    <property type="project" value="InterPro"/>
</dbReference>
<evidence type="ECO:0000256" key="2">
    <source>
        <dbReference type="ARBA" id="ARBA00007957"/>
    </source>
</evidence>
<evidence type="ECO:0000256" key="4">
    <source>
        <dbReference type="ARBA" id="ARBA00022491"/>
    </source>
</evidence>
<dbReference type="InterPro" id="IPR043135">
    <property type="entry name" value="Fur_C"/>
</dbReference>
<comment type="cofactor">
    <cofactor evidence="9">
        <name>Zn(2+)</name>
        <dbReference type="ChEBI" id="CHEBI:29105"/>
    </cofactor>
    <text evidence="9">Binds 1 zinc ion per subunit.</text>
</comment>
<dbReference type="Gene3D" id="3.30.1490.190">
    <property type="match status" value="1"/>
</dbReference>
<dbReference type="PANTHER" id="PTHR33202">
    <property type="entry name" value="ZINC UPTAKE REGULATION PROTEIN"/>
    <property type="match status" value="1"/>
</dbReference>
<feature type="binding site" evidence="10">
    <location>
        <position position="126"/>
    </location>
    <ligand>
        <name>Fe cation</name>
        <dbReference type="ChEBI" id="CHEBI:24875"/>
    </ligand>
</feature>
<keyword evidence="5 9" id="KW-0862">Zinc</keyword>
<keyword evidence="3" id="KW-0963">Cytoplasm</keyword>
<evidence type="ECO:0000256" key="3">
    <source>
        <dbReference type="ARBA" id="ARBA00022490"/>
    </source>
</evidence>
<dbReference type="GO" id="GO:0008270">
    <property type="term" value="F:zinc ion binding"/>
    <property type="evidence" value="ECO:0007669"/>
    <property type="project" value="TreeGrafter"/>
</dbReference>
<keyword evidence="4" id="KW-0678">Repressor</keyword>
<keyword evidence="6" id="KW-0805">Transcription regulation</keyword>
<keyword evidence="9" id="KW-0479">Metal-binding</keyword>
<feature type="binding site" evidence="10">
    <location>
        <position position="91"/>
    </location>
    <ligand>
        <name>Fe cation</name>
        <dbReference type="ChEBI" id="CHEBI:24875"/>
    </ligand>
</feature>
<accession>A0A3P3UA38</accession>
<feature type="binding site" evidence="9">
    <location>
        <position position="97"/>
    </location>
    <ligand>
        <name>Zn(2+)</name>
        <dbReference type="ChEBI" id="CHEBI:29105"/>
    </ligand>
</feature>
<organism evidence="11 12">
    <name type="scientific">Paenibacillus oralis</name>
    <dbReference type="NCBI Taxonomy" id="2490856"/>
    <lineage>
        <taxon>Bacteria</taxon>
        <taxon>Bacillati</taxon>
        <taxon>Bacillota</taxon>
        <taxon>Bacilli</taxon>
        <taxon>Bacillales</taxon>
        <taxon>Paenibacillaceae</taxon>
        <taxon>Paenibacillus</taxon>
    </lineage>
</organism>
<dbReference type="Pfam" id="PF01475">
    <property type="entry name" value="FUR"/>
    <property type="match status" value="1"/>
</dbReference>
<dbReference type="RefSeq" id="WP_128634960.1">
    <property type="nucleotide sequence ID" value="NZ_RRCN01000001.1"/>
</dbReference>